<dbReference type="Proteomes" id="UP000663854">
    <property type="component" value="Unassembled WGS sequence"/>
</dbReference>
<name>A0A815AM91_9BILA</name>
<comment type="caution">
    <text evidence="2">The sequence shown here is derived from an EMBL/GenBank/DDBJ whole genome shotgun (WGS) entry which is preliminary data.</text>
</comment>
<evidence type="ECO:0000313" key="3">
    <source>
        <dbReference type="Proteomes" id="UP000663870"/>
    </source>
</evidence>
<gene>
    <name evidence="2" type="ORF">JXQ802_LOCUS27361</name>
    <name evidence="1" type="ORF">PYM288_LOCUS16126</name>
</gene>
<dbReference type="Proteomes" id="UP000663870">
    <property type="component" value="Unassembled WGS sequence"/>
</dbReference>
<organism evidence="2 3">
    <name type="scientific">Rotaria sordida</name>
    <dbReference type="NCBI Taxonomy" id="392033"/>
    <lineage>
        <taxon>Eukaryota</taxon>
        <taxon>Metazoa</taxon>
        <taxon>Spiralia</taxon>
        <taxon>Gnathifera</taxon>
        <taxon>Rotifera</taxon>
        <taxon>Eurotatoria</taxon>
        <taxon>Bdelloidea</taxon>
        <taxon>Philodinida</taxon>
        <taxon>Philodinidae</taxon>
        <taxon>Rotaria</taxon>
    </lineage>
</organism>
<accession>A0A815AM91</accession>
<protein>
    <submittedName>
        <fullName evidence="2">Uncharacterized protein</fullName>
    </submittedName>
</protein>
<dbReference type="EMBL" id="CAJNOL010000989">
    <property type="protein sequence ID" value="CAF1258635.1"/>
    <property type="molecule type" value="Genomic_DNA"/>
</dbReference>
<dbReference type="EMBL" id="CAJNOH010000406">
    <property type="protein sequence ID" value="CAF1030845.1"/>
    <property type="molecule type" value="Genomic_DNA"/>
</dbReference>
<proteinExistence type="predicted"/>
<keyword evidence="3" id="KW-1185">Reference proteome</keyword>
<sequence length="140" mass="15814">MNINCQHSAISTISETTLGQRQITLEEKTSSINLKSKSKRLLTHCIMPENDENQDHETSQQQSDKINKIKYSNLITTGTFNQLFDNEVPITGLGVSVDMGVGVDGFIFCLKYVEGIIRQQQHSSQILSQDKQQVPMSRER</sequence>
<reference evidence="2" key="1">
    <citation type="submission" date="2021-02" db="EMBL/GenBank/DDBJ databases">
        <authorList>
            <person name="Nowell W R."/>
        </authorList>
    </citation>
    <scope>NUCLEOTIDE SEQUENCE</scope>
</reference>
<dbReference type="AlphaFoldDB" id="A0A815AM91"/>
<evidence type="ECO:0000313" key="1">
    <source>
        <dbReference type="EMBL" id="CAF1030845.1"/>
    </source>
</evidence>
<evidence type="ECO:0000313" key="2">
    <source>
        <dbReference type="EMBL" id="CAF1258635.1"/>
    </source>
</evidence>